<accession>A0A2Z2NS93</accession>
<protein>
    <recommendedName>
        <fullName evidence="1">Type I restriction enzyme R protein N-terminal domain-containing protein</fullName>
    </recommendedName>
</protein>
<gene>
    <name evidence="2" type="ORF">IMCC3135_21695</name>
</gene>
<dbReference type="Proteomes" id="UP000250079">
    <property type="component" value="Chromosome"/>
</dbReference>
<name>A0A2Z2NS93_9GAMM</name>
<organism evidence="2 3">
    <name type="scientific">Granulosicoccus antarcticus IMCC3135</name>
    <dbReference type="NCBI Taxonomy" id="1192854"/>
    <lineage>
        <taxon>Bacteria</taxon>
        <taxon>Pseudomonadati</taxon>
        <taxon>Pseudomonadota</taxon>
        <taxon>Gammaproteobacteria</taxon>
        <taxon>Chromatiales</taxon>
        <taxon>Granulosicoccaceae</taxon>
        <taxon>Granulosicoccus</taxon>
    </lineage>
</organism>
<evidence type="ECO:0000313" key="2">
    <source>
        <dbReference type="EMBL" id="ASJ74416.1"/>
    </source>
</evidence>
<feature type="domain" description="Type I restriction enzyme R protein N-terminal" evidence="1">
    <location>
        <begin position="51"/>
        <end position="122"/>
    </location>
</feature>
<proteinExistence type="predicted"/>
<dbReference type="AlphaFoldDB" id="A0A2Z2NS93"/>
<dbReference type="KEGG" id="gai:IMCC3135_21695"/>
<evidence type="ECO:0000313" key="3">
    <source>
        <dbReference type="Proteomes" id="UP000250079"/>
    </source>
</evidence>
<reference evidence="2 3" key="1">
    <citation type="submission" date="2016-12" db="EMBL/GenBank/DDBJ databases">
        <authorList>
            <person name="Song W.-J."/>
            <person name="Kurnit D.M."/>
        </authorList>
    </citation>
    <scope>NUCLEOTIDE SEQUENCE [LARGE SCALE GENOMIC DNA]</scope>
    <source>
        <strain evidence="2 3">IMCC3135</strain>
    </source>
</reference>
<keyword evidence="3" id="KW-1185">Reference proteome</keyword>
<dbReference type="EMBL" id="CP018632">
    <property type="protein sequence ID" value="ASJ74416.1"/>
    <property type="molecule type" value="Genomic_DNA"/>
</dbReference>
<dbReference type="InterPro" id="IPR029464">
    <property type="entry name" value="HSDR_N"/>
</dbReference>
<dbReference type="Pfam" id="PF13588">
    <property type="entry name" value="HSDR_N_2"/>
    <property type="match status" value="1"/>
</dbReference>
<evidence type="ECO:0000259" key="1">
    <source>
        <dbReference type="Pfam" id="PF13588"/>
    </source>
</evidence>
<dbReference type="InterPro" id="IPR017035">
    <property type="entry name" value="UCP035009_HsdR_All3000-type"/>
</dbReference>
<sequence length="374" mass="42354">MDIADKLRELAETAKASRERLGTEEATKNALVMPFIMNILEYNVFDPKVVIPEFVADVGNRKGEKVDYAILNSEQEVIFLVECKRIGDNLSLKHAQQLIRYFHTSSARIGVLTNGVNYEFYSDLDKPNIMDDKPFLEFDITKLRSHVIPEIKKMCRGKFDLDTVLSSANELKYTNLIIKSLKAQFEKPDDDVVKLIAGRVQDGAYTQKVREQFTPLVFKAMQRFLTNVVDERIASALSSSSSRSDSIETDIEVAHANPPDNDDGIVTTQDEIDGYNVVKAIARQKVAVERVVMRDTKSYCGILLDDNNRKPICRLRFNNESKMVLGLFDQDKAETRHSIDSVDDIYKFSGRILATLRSYASSPDFSDTETVEPN</sequence>
<dbReference type="RefSeq" id="WP_205737660.1">
    <property type="nucleotide sequence ID" value="NZ_CP018632.1"/>
</dbReference>
<dbReference type="PIRSF" id="PIRSF035009">
    <property type="entry name" value="UCP035009_HSDR_N"/>
    <property type="match status" value="1"/>
</dbReference>